<dbReference type="AlphaFoldDB" id="A0A7J8AFE0"/>
<sequence>MFFLPVIHQSCYCLQFYSYTMKLNHIFSLTMRDLPAINLNLFTYLISFTVCNHSATSVAPFPTNKFCLSFEDLSCGSPPHPTWIPTLYSLVHLFVGTPSPCLGIDTHGGTTAIQGPAQQTTLPQPGLGLPTSLFPPGHHRHCLVLHGLLHPLLGITSLHFAHFYINVIEHTHTHTCCIPRSFLAMCCVVL</sequence>
<protein>
    <submittedName>
        <fullName evidence="1">Uncharacterized protein</fullName>
    </submittedName>
</protein>
<reference evidence="1 2" key="1">
    <citation type="journal article" date="2020" name="Nature">
        <title>Six reference-quality genomes reveal evolution of bat adaptations.</title>
        <authorList>
            <person name="Jebb D."/>
            <person name="Huang Z."/>
            <person name="Pippel M."/>
            <person name="Hughes G.M."/>
            <person name="Lavrichenko K."/>
            <person name="Devanna P."/>
            <person name="Winkler S."/>
            <person name="Jermiin L.S."/>
            <person name="Skirmuntt E.C."/>
            <person name="Katzourakis A."/>
            <person name="Burkitt-Gray L."/>
            <person name="Ray D.A."/>
            <person name="Sullivan K.A.M."/>
            <person name="Roscito J.G."/>
            <person name="Kirilenko B.M."/>
            <person name="Davalos L.M."/>
            <person name="Corthals A.P."/>
            <person name="Power M.L."/>
            <person name="Jones G."/>
            <person name="Ransome R.D."/>
            <person name="Dechmann D.K.N."/>
            <person name="Locatelli A.G."/>
            <person name="Puechmaille S.J."/>
            <person name="Fedrigo O."/>
            <person name="Jarvis E.D."/>
            <person name="Hiller M."/>
            <person name="Vernes S.C."/>
            <person name="Myers E.W."/>
            <person name="Teeling E.C."/>
        </authorList>
    </citation>
    <scope>NUCLEOTIDE SEQUENCE [LARGE SCALE GENOMIC DNA]</scope>
    <source>
        <strain evidence="1">MRhiFer1</strain>
        <tissue evidence="1">Lung</tissue>
    </source>
</reference>
<proteinExistence type="predicted"/>
<evidence type="ECO:0000313" key="1">
    <source>
        <dbReference type="EMBL" id="KAF6384945.1"/>
    </source>
</evidence>
<comment type="caution">
    <text evidence="1">The sequence shown here is derived from an EMBL/GenBank/DDBJ whole genome shotgun (WGS) entry which is preliminary data.</text>
</comment>
<name>A0A7J8AFE0_RHIFE</name>
<evidence type="ECO:0000313" key="2">
    <source>
        <dbReference type="Proteomes" id="UP000585614"/>
    </source>
</evidence>
<gene>
    <name evidence="1" type="ORF">mRhiFer1_008806</name>
</gene>
<dbReference type="Proteomes" id="UP000585614">
    <property type="component" value="Unassembled WGS sequence"/>
</dbReference>
<organism evidence="1 2">
    <name type="scientific">Rhinolophus ferrumequinum</name>
    <name type="common">Greater horseshoe bat</name>
    <dbReference type="NCBI Taxonomy" id="59479"/>
    <lineage>
        <taxon>Eukaryota</taxon>
        <taxon>Metazoa</taxon>
        <taxon>Chordata</taxon>
        <taxon>Craniata</taxon>
        <taxon>Vertebrata</taxon>
        <taxon>Euteleostomi</taxon>
        <taxon>Mammalia</taxon>
        <taxon>Eutheria</taxon>
        <taxon>Laurasiatheria</taxon>
        <taxon>Chiroptera</taxon>
        <taxon>Yinpterochiroptera</taxon>
        <taxon>Rhinolophoidea</taxon>
        <taxon>Rhinolophidae</taxon>
        <taxon>Rhinolophinae</taxon>
        <taxon>Rhinolophus</taxon>
    </lineage>
</organism>
<accession>A0A7J8AFE0</accession>
<dbReference type="EMBL" id="JACAGC010000002">
    <property type="protein sequence ID" value="KAF6384945.1"/>
    <property type="molecule type" value="Genomic_DNA"/>
</dbReference>